<organism evidence="8 9">
    <name type="scientific">Psychrobacter urativorans</name>
    <dbReference type="NCBI Taxonomy" id="45610"/>
    <lineage>
        <taxon>Bacteria</taxon>
        <taxon>Pseudomonadati</taxon>
        <taxon>Pseudomonadota</taxon>
        <taxon>Gammaproteobacteria</taxon>
        <taxon>Moraxellales</taxon>
        <taxon>Moraxellaceae</taxon>
        <taxon>Psychrobacter</taxon>
    </lineage>
</organism>
<proteinExistence type="predicted"/>
<dbReference type="STRING" id="45610.AOC03_10845"/>
<evidence type="ECO:0000256" key="1">
    <source>
        <dbReference type="ARBA" id="ARBA00022475"/>
    </source>
</evidence>
<dbReference type="InterPro" id="IPR010445">
    <property type="entry name" value="LapA_dom"/>
</dbReference>
<evidence type="ECO:0000259" key="7">
    <source>
        <dbReference type="Pfam" id="PF06305"/>
    </source>
</evidence>
<sequence>MRILLLVLLFLSFAYALGLVLANNTEIGVNLLFSQAPTMNLGLLLILCLILGVVIGILLALLIFRVLQNKWEIARLQKLNKNLEEQVAQANIVIDRQANAATIEQAVYGTNAVPSNTEGLHLHEAKGQLTTNYSDDATGLTKRKRD</sequence>
<keyword evidence="4 6" id="KW-0472">Membrane</keyword>
<keyword evidence="1" id="KW-1003">Cell membrane</keyword>
<dbReference type="GO" id="GO:0005886">
    <property type="term" value="C:plasma membrane"/>
    <property type="evidence" value="ECO:0007669"/>
    <property type="project" value="InterPro"/>
</dbReference>
<feature type="domain" description="Lipopolysaccharide assembly protein A" evidence="7">
    <location>
        <begin position="23"/>
        <end position="87"/>
    </location>
</feature>
<keyword evidence="2 6" id="KW-0812">Transmembrane</keyword>
<dbReference type="AlphaFoldDB" id="A0A0M4TWB0"/>
<dbReference type="OrthoDB" id="6658900at2"/>
<evidence type="ECO:0000313" key="8">
    <source>
        <dbReference type="EMBL" id="ALF60474.1"/>
    </source>
</evidence>
<gene>
    <name evidence="8" type="ORF">AOC03_10845</name>
</gene>
<name>A0A0M4TWB0_9GAMM</name>
<evidence type="ECO:0000256" key="4">
    <source>
        <dbReference type="ARBA" id="ARBA00023136"/>
    </source>
</evidence>
<dbReference type="KEGG" id="pur:AOC03_10845"/>
<keyword evidence="9" id="KW-1185">Reference proteome</keyword>
<dbReference type="Proteomes" id="UP000059847">
    <property type="component" value="Chromosome"/>
</dbReference>
<reference evidence="8 9" key="1">
    <citation type="submission" date="2015-09" db="EMBL/GenBank/DDBJ databases">
        <title>Complete genome of Psychrobacter urativorans R10.10B.</title>
        <authorList>
            <person name="See-Too W.S."/>
            <person name="Chan K.G."/>
        </authorList>
    </citation>
    <scope>NUCLEOTIDE SEQUENCE [LARGE SCALE GENOMIC DNA]</scope>
    <source>
        <strain evidence="8 9">R10.10B</strain>
    </source>
</reference>
<evidence type="ECO:0000313" key="9">
    <source>
        <dbReference type="Proteomes" id="UP000059847"/>
    </source>
</evidence>
<keyword evidence="3 6" id="KW-1133">Transmembrane helix</keyword>
<accession>A0A0M4TWB0</accession>
<evidence type="ECO:0000256" key="3">
    <source>
        <dbReference type="ARBA" id="ARBA00022989"/>
    </source>
</evidence>
<evidence type="ECO:0000256" key="6">
    <source>
        <dbReference type="SAM" id="Phobius"/>
    </source>
</evidence>
<evidence type="ECO:0000256" key="5">
    <source>
        <dbReference type="SAM" id="Coils"/>
    </source>
</evidence>
<feature type="coiled-coil region" evidence="5">
    <location>
        <begin position="66"/>
        <end position="100"/>
    </location>
</feature>
<dbReference type="RefSeq" id="WP_062535916.1">
    <property type="nucleotide sequence ID" value="NZ_CP012678.1"/>
</dbReference>
<keyword evidence="5" id="KW-0175">Coiled coil</keyword>
<protein>
    <recommendedName>
        <fullName evidence="7">Lipopolysaccharide assembly protein A domain-containing protein</fullName>
    </recommendedName>
</protein>
<feature type="transmembrane region" description="Helical" evidence="6">
    <location>
        <begin position="42"/>
        <end position="67"/>
    </location>
</feature>
<evidence type="ECO:0000256" key="2">
    <source>
        <dbReference type="ARBA" id="ARBA00022692"/>
    </source>
</evidence>
<dbReference type="EMBL" id="CP012678">
    <property type="protein sequence ID" value="ALF60474.1"/>
    <property type="molecule type" value="Genomic_DNA"/>
</dbReference>
<dbReference type="Pfam" id="PF06305">
    <property type="entry name" value="LapA_dom"/>
    <property type="match status" value="1"/>
</dbReference>